<accession>A0A1Y1W8E0</accession>
<reference evidence="3 4" key="1">
    <citation type="submission" date="2016-07" db="EMBL/GenBank/DDBJ databases">
        <title>Pervasive Adenine N6-methylation of Active Genes in Fungi.</title>
        <authorList>
            <consortium name="DOE Joint Genome Institute"/>
            <person name="Mondo S.J."/>
            <person name="Dannebaum R.O."/>
            <person name="Kuo R.C."/>
            <person name="Labutti K."/>
            <person name="Haridas S."/>
            <person name="Kuo A."/>
            <person name="Salamov A."/>
            <person name="Ahrendt S.R."/>
            <person name="Lipzen A."/>
            <person name="Sullivan W."/>
            <person name="Andreopoulos W.B."/>
            <person name="Clum A."/>
            <person name="Lindquist E."/>
            <person name="Daum C."/>
            <person name="Ramamoorthy G.K."/>
            <person name="Gryganskyi A."/>
            <person name="Culley D."/>
            <person name="Magnuson J.K."/>
            <person name="James T.Y."/>
            <person name="O'Malley M.A."/>
            <person name="Stajich J.E."/>
            <person name="Spatafora J.W."/>
            <person name="Visel A."/>
            <person name="Grigoriev I.V."/>
        </authorList>
    </citation>
    <scope>NUCLEOTIDE SEQUENCE [LARGE SCALE GENOMIC DNA]</scope>
    <source>
        <strain evidence="3 4">ATCC 12442</strain>
    </source>
</reference>
<dbReference type="Pfam" id="PF13349">
    <property type="entry name" value="DUF4097"/>
    <property type="match status" value="1"/>
</dbReference>
<evidence type="ECO:0000256" key="1">
    <source>
        <dbReference type="SAM" id="MobiDB-lite"/>
    </source>
</evidence>
<feature type="domain" description="DUF4097" evidence="2">
    <location>
        <begin position="188"/>
        <end position="268"/>
    </location>
</feature>
<feature type="compositionally biased region" description="Basic and acidic residues" evidence="1">
    <location>
        <begin position="1"/>
        <end position="13"/>
    </location>
</feature>
<dbReference type="OrthoDB" id="5570013at2759"/>
<protein>
    <recommendedName>
        <fullName evidence="2">DUF4097 domain-containing protein</fullName>
    </recommendedName>
</protein>
<feature type="region of interest" description="Disordered" evidence="1">
    <location>
        <begin position="1"/>
        <end position="72"/>
    </location>
</feature>
<dbReference type="RefSeq" id="XP_040743489.1">
    <property type="nucleotide sequence ID" value="XM_040885569.1"/>
</dbReference>
<proteinExistence type="predicted"/>
<dbReference type="AlphaFoldDB" id="A0A1Y1W8E0"/>
<organism evidence="3 4">
    <name type="scientific">Linderina pennispora</name>
    <dbReference type="NCBI Taxonomy" id="61395"/>
    <lineage>
        <taxon>Eukaryota</taxon>
        <taxon>Fungi</taxon>
        <taxon>Fungi incertae sedis</taxon>
        <taxon>Zoopagomycota</taxon>
        <taxon>Kickxellomycotina</taxon>
        <taxon>Kickxellomycetes</taxon>
        <taxon>Kickxellales</taxon>
        <taxon>Kickxellaceae</taxon>
        <taxon>Linderina</taxon>
    </lineage>
</organism>
<sequence length="445" mass="48042">MFEKKPSFGHDSKSAVPMETSAVAAAGPSAPPLSQMPQASELPPAYSEVDPNAPAGAQQPLPPPFVPGSQTNLKVDQKSSYEMVATKGFDFERPLFIHTTGVAKTDLLIEPDPNPDNQGTMFVSAEVSAMQGKLEERAEFQVHLNEYNEYDFHVNVGWTFWNMLPVMCRIFVRAPSTIVRAHPGIRADITNGRFDIAALSNIGFTRLNLKTTNSSASVTNISGRDIQLATTNGSLRLSNVKSSEVLNLRTTNAKIELDQVVAPAITVATSNQGVSLSDVTADSLKVETKNSSIKSRNVRAGSVDMKTTNSSITTDGIRADSLHISTTNAKVEGMWEVKSALDVYTTNSRISGTIQLADAKAPAQIRFSTSNSKIEAFLPAESFRGIIDARTSNDKANVQLASQYAQPPELQHIVSDKSYKRVMVGNGPHGFSAKTSNSKIDVKLV</sequence>
<comment type="caution">
    <text evidence="3">The sequence shown here is derived from an EMBL/GenBank/DDBJ whole genome shotgun (WGS) entry which is preliminary data.</text>
</comment>
<evidence type="ECO:0000259" key="2">
    <source>
        <dbReference type="Pfam" id="PF13349"/>
    </source>
</evidence>
<dbReference type="InterPro" id="IPR025164">
    <property type="entry name" value="Toastrack_DUF4097"/>
</dbReference>
<dbReference type="GeneID" id="63802217"/>
<evidence type="ECO:0000313" key="3">
    <source>
        <dbReference type="EMBL" id="ORX69801.1"/>
    </source>
</evidence>
<keyword evidence="4" id="KW-1185">Reference proteome</keyword>
<dbReference type="Proteomes" id="UP000193922">
    <property type="component" value="Unassembled WGS sequence"/>
</dbReference>
<gene>
    <name evidence="3" type="ORF">DL89DRAFT_258014</name>
</gene>
<name>A0A1Y1W8E0_9FUNG</name>
<dbReference type="EMBL" id="MCFD01000007">
    <property type="protein sequence ID" value="ORX69801.1"/>
    <property type="molecule type" value="Genomic_DNA"/>
</dbReference>
<evidence type="ECO:0000313" key="4">
    <source>
        <dbReference type="Proteomes" id="UP000193922"/>
    </source>
</evidence>